<sequence>MATPPPDDPNANGPKGRMEPTRPATLAIAALAMTAVSWIVISNFWNSMPTLPWLPPLTLIGLAIFEGFEAYSTRARILRKEGAGPLNPLVTARYAVLGKASALVAALFGGVYIGMSTWLLTQRGVLAKVSENLPQALLGVAASIVLVAAALWLERACRVPPGPRDGEQPRQGRQEPLDRAEDDQVA</sequence>
<feature type="transmembrane region" description="Helical" evidence="2">
    <location>
        <begin position="92"/>
        <end position="113"/>
    </location>
</feature>
<keyword evidence="2" id="KW-0472">Membrane</keyword>
<evidence type="ECO:0000313" key="4">
    <source>
        <dbReference type="Proteomes" id="UP000642070"/>
    </source>
</evidence>
<keyword evidence="2" id="KW-0812">Transmembrane</keyword>
<feature type="compositionally biased region" description="Basic and acidic residues" evidence="1">
    <location>
        <begin position="164"/>
        <end position="179"/>
    </location>
</feature>
<protein>
    <recommendedName>
        <fullName evidence="5">Secreted protein</fullName>
    </recommendedName>
</protein>
<comment type="caution">
    <text evidence="3">The sequence shown here is derived from an EMBL/GenBank/DDBJ whole genome shotgun (WGS) entry which is preliminary data.</text>
</comment>
<evidence type="ECO:0008006" key="5">
    <source>
        <dbReference type="Google" id="ProtNLM"/>
    </source>
</evidence>
<evidence type="ECO:0000256" key="2">
    <source>
        <dbReference type="SAM" id="Phobius"/>
    </source>
</evidence>
<gene>
    <name evidence="3" type="ORF">GCM10007977_039220</name>
</gene>
<evidence type="ECO:0000313" key="3">
    <source>
        <dbReference type="EMBL" id="GGM33880.1"/>
    </source>
</evidence>
<proteinExistence type="predicted"/>
<feature type="transmembrane region" description="Helical" evidence="2">
    <location>
        <begin position="133"/>
        <end position="153"/>
    </location>
</feature>
<name>A0A917WVP5_9ACTN</name>
<dbReference type="Pfam" id="PF11377">
    <property type="entry name" value="DUF3180"/>
    <property type="match status" value="1"/>
</dbReference>
<dbReference type="Proteomes" id="UP000642070">
    <property type="component" value="Unassembled WGS sequence"/>
</dbReference>
<organism evidence="3 4">
    <name type="scientific">Dactylosporangium sucinum</name>
    <dbReference type="NCBI Taxonomy" id="1424081"/>
    <lineage>
        <taxon>Bacteria</taxon>
        <taxon>Bacillati</taxon>
        <taxon>Actinomycetota</taxon>
        <taxon>Actinomycetes</taxon>
        <taxon>Micromonosporales</taxon>
        <taxon>Micromonosporaceae</taxon>
        <taxon>Dactylosporangium</taxon>
    </lineage>
</organism>
<keyword evidence="2" id="KW-1133">Transmembrane helix</keyword>
<evidence type="ECO:0000256" key="1">
    <source>
        <dbReference type="SAM" id="MobiDB-lite"/>
    </source>
</evidence>
<reference evidence="3" key="2">
    <citation type="submission" date="2020-09" db="EMBL/GenBank/DDBJ databases">
        <authorList>
            <person name="Sun Q."/>
            <person name="Ohkuma M."/>
        </authorList>
    </citation>
    <scope>NUCLEOTIDE SEQUENCE</scope>
    <source>
        <strain evidence="3">JCM 19831</strain>
    </source>
</reference>
<keyword evidence="4" id="KW-1185">Reference proteome</keyword>
<reference evidence="3" key="1">
    <citation type="journal article" date="2014" name="Int. J. Syst. Evol. Microbiol.">
        <title>Complete genome sequence of Corynebacterium casei LMG S-19264T (=DSM 44701T), isolated from a smear-ripened cheese.</title>
        <authorList>
            <consortium name="US DOE Joint Genome Institute (JGI-PGF)"/>
            <person name="Walter F."/>
            <person name="Albersmeier A."/>
            <person name="Kalinowski J."/>
            <person name="Ruckert C."/>
        </authorList>
    </citation>
    <scope>NUCLEOTIDE SEQUENCE</scope>
    <source>
        <strain evidence="3">JCM 19831</strain>
    </source>
</reference>
<feature type="region of interest" description="Disordered" evidence="1">
    <location>
        <begin position="161"/>
        <end position="186"/>
    </location>
</feature>
<dbReference type="InterPro" id="IPR021517">
    <property type="entry name" value="DUF3180"/>
</dbReference>
<dbReference type="AlphaFoldDB" id="A0A917WVP5"/>
<accession>A0A917WVP5</accession>
<feature type="transmembrane region" description="Helical" evidence="2">
    <location>
        <begin position="24"/>
        <end position="41"/>
    </location>
</feature>
<dbReference type="EMBL" id="BMPI01000017">
    <property type="protein sequence ID" value="GGM33880.1"/>
    <property type="molecule type" value="Genomic_DNA"/>
</dbReference>